<dbReference type="FunFam" id="3.30.565.10:FF:000006">
    <property type="entry name" value="Sensor histidine kinase WalK"/>
    <property type="match status" value="1"/>
</dbReference>
<evidence type="ECO:0000256" key="5">
    <source>
        <dbReference type="ARBA" id="ARBA00022679"/>
    </source>
</evidence>
<dbReference type="InterPro" id="IPR036890">
    <property type="entry name" value="HATPase_C_sf"/>
</dbReference>
<evidence type="ECO:0000259" key="15">
    <source>
        <dbReference type="PROSITE" id="PS50839"/>
    </source>
</evidence>
<feature type="transmembrane region" description="Helical" evidence="12">
    <location>
        <begin position="304"/>
        <end position="326"/>
    </location>
</feature>
<dbReference type="InterPro" id="IPR005467">
    <property type="entry name" value="His_kinase_dom"/>
</dbReference>
<organism evidence="16 17">
    <name type="scientific">Thiomicrorhabdus sediminis</name>
    <dbReference type="NCBI Taxonomy" id="2580412"/>
    <lineage>
        <taxon>Bacteria</taxon>
        <taxon>Pseudomonadati</taxon>
        <taxon>Pseudomonadota</taxon>
        <taxon>Gammaproteobacteria</taxon>
        <taxon>Thiotrichales</taxon>
        <taxon>Piscirickettsiaceae</taxon>
        <taxon>Thiomicrorhabdus</taxon>
    </lineage>
</organism>
<feature type="coiled-coil region" evidence="11">
    <location>
        <begin position="456"/>
        <end position="490"/>
    </location>
</feature>
<keyword evidence="9" id="KW-0902">Two-component regulatory system</keyword>
<comment type="subcellular location">
    <subcellularLocation>
        <location evidence="2">Membrane</location>
    </subcellularLocation>
</comment>
<dbReference type="PANTHER" id="PTHR43711:SF1">
    <property type="entry name" value="HISTIDINE KINASE 1"/>
    <property type="match status" value="1"/>
</dbReference>
<keyword evidence="10 12" id="KW-0472">Membrane</keyword>
<keyword evidence="4" id="KW-0597">Phosphoprotein</keyword>
<reference evidence="16 17" key="1">
    <citation type="submission" date="2019-05" db="EMBL/GenBank/DDBJ databases">
        <title>Thiomicrorhabdus sediminis sp. nov, a novel sulfur-oxidizing bacterium isolated from coastal sediment.</title>
        <authorList>
            <person name="Liu X."/>
        </authorList>
    </citation>
    <scope>NUCLEOTIDE SEQUENCE [LARGE SCALE GENOMIC DNA]</scope>
    <source>
        <strain evidence="16 17">G1</strain>
    </source>
</reference>
<comment type="catalytic activity">
    <reaction evidence="1">
        <text>ATP + protein L-histidine = ADP + protein N-phospho-L-histidine.</text>
        <dbReference type="EC" id="2.7.13.3"/>
    </reaction>
</comment>
<dbReference type="InterPro" id="IPR000014">
    <property type="entry name" value="PAS"/>
</dbReference>
<dbReference type="InterPro" id="IPR050736">
    <property type="entry name" value="Sensor_HK_Regulatory"/>
</dbReference>
<keyword evidence="8 12" id="KW-1133">Transmembrane helix</keyword>
<dbReference type="NCBIfam" id="TIGR00229">
    <property type="entry name" value="sensory_box"/>
    <property type="match status" value="2"/>
</dbReference>
<evidence type="ECO:0000313" key="17">
    <source>
        <dbReference type="Proteomes" id="UP000304864"/>
    </source>
</evidence>
<dbReference type="PROSITE" id="PS50839">
    <property type="entry name" value="CHASE"/>
    <property type="match status" value="1"/>
</dbReference>
<sequence length="855" mass="98113">MFANLSKKVIYSISLGVLLGGLLLTFQWQKYAEQNSRNELEGQVNKYASKAYLSLQQALVRESERLDSLAAAFKLTDSMSYQEFLRFAKVVSVSTEHVKALQWIKIISASERQALQNNMLAQGFNRFHIHSTNQEKPIQEGQLAVIKYIYPLPSDQAELGFDIYSDEAAKEAAYIADITQSPISMAPGLQGNETSQQVTIFHPIYGKEGLLRGFAVLVMDMQRLIDYVINKNLLEKSLQWLIRDNYSKNILYGSAIEDHTADDDWLKTYEFYLPFSGRSWSLTLTSDLTQLPEFNNPQFQTRSFNWLIGTVISLILSLLSYFVLMLRYRSLQTEKTIRDNEKQYQALVKQSSEGFLLLNRDGYILDVNAETCKMLGYKKQQLIKKHLSDIDTENDFFQAKKLCFGIMPKDKLLFETTFQKKRGTRITVEISASRITMSGKEVIGAFVRDLTERLTYRALSLDNKQLQEALQQHTQELREQKNTFEALFEKSADGIFIFSGKSLMDCNQSALDMFCYDDKLKFFATNPYKLMPKNQPDGENSIRKALRMLEICLLDGRYRFEWLCRKATGEEFWCDVVVTQIAYFGTPVIHLAMRDITIRKHLESQMDNARAEAVYANQVKTEFVAKMSHEIRTPLHGILNYSRMGEERIDSVSTEKLARYFNHIKVSAERLLVLFNDLLDTAKLDHGSMSYDFKYQNLQPVIENCVAEQEDAIEQKQIKLELNRLDYMAYFDQHRVEQVVSNLLSNAIRYSPQGGSLVIQAESAENDHITLSVRDNGCGVDKKEMETIFDSFVHNRSQSLNQSGSGLGLAICREIIKAHNGKIWVENWRLNNQVQGAVFKFTLPLSMSRKLSIGA</sequence>
<evidence type="ECO:0000256" key="1">
    <source>
        <dbReference type="ARBA" id="ARBA00000085"/>
    </source>
</evidence>
<dbReference type="InterPro" id="IPR042240">
    <property type="entry name" value="CHASE_sf"/>
</dbReference>
<dbReference type="CDD" id="cd00082">
    <property type="entry name" value="HisKA"/>
    <property type="match status" value="1"/>
</dbReference>
<accession>A0A4V1HHV4</accession>
<name>A0A4V1HHV4_9GAMM</name>
<dbReference type="PRINTS" id="PR00344">
    <property type="entry name" value="BCTRLSENSOR"/>
</dbReference>
<dbReference type="Gene3D" id="3.30.450.20">
    <property type="entry name" value="PAS domain"/>
    <property type="match status" value="2"/>
</dbReference>
<feature type="domain" description="CHASE" evidence="15">
    <location>
        <begin position="75"/>
        <end position="283"/>
    </location>
</feature>
<dbReference type="InterPro" id="IPR006189">
    <property type="entry name" value="CHASE_dom"/>
</dbReference>
<gene>
    <name evidence="16" type="ORF">FE785_06665</name>
</gene>
<dbReference type="GO" id="GO:0000155">
    <property type="term" value="F:phosphorelay sensor kinase activity"/>
    <property type="evidence" value="ECO:0007669"/>
    <property type="project" value="InterPro"/>
</dbReference>
<dbReference type="EC" id="2.7.13.3" evidence="3"/>
<dbReference type="InterPro" id="IPR035965">
    <property type="entry name" value="PAS-like_dom_sf"/>
</dbReference>
<feature type="domain" description="PAS" evidence="14">
    <location>
        <begin position="340"/>
        <end position="387"/>
    </location>
</feature>
<evidence type="ECO:0000256" key="3">
    <source>
        <dbReference type="ARBA" id="ARBA00012438"/>
    </source>
</evidence>
<dbReference type="Gene3D" id="3.30.565.10">
    <property type="entry name" value="Histidine kinase-like ATPase, C-terminal domain"/>
    <property type="match status" value="1"/>
</dbReference>
<evidence type="ECO:0000259" key="14">
    <source>
        <dbReference type="PROSITE" id="PS50112"/>
    </source>
</evidence>
<dbReference type="Pfam" id="PF00512">
    <property type="entry name" value="HisKA"/>
    <property type="match status" value="1"/>
</dbReference>
<dbReference type="Gene3D" id="1.10.287.130">
    <property type="match status" value="1"/>
</dbReference>
<dbReference type="SUPFAM" id="SSF47384">
    <property type="entry name" value="Homodimeric domain of signal transducing histidine kinase"/>
    <property type="match status" value="1"/>
</dbReference>
<dbReference type="SUPFAM" id="SSF55874">
    <property type="entry name" value="ATPase domain of HSP90 chaperone/DNA topoisomerase II/histidine kinase"/>
    <property type="match status" value="1"/>
</dbReference>
<evidence type="ECO:0000256" key="4">
    <source>
        <dbReference type="ARBA" id="ARBA00022553"/>
    </source>
</evidence>
<dbReference type="SMART" id="SM00091">
    <property type="entry name" value="PAS"/>
    <property type="match status" value="2"/>
</dbReference>
<dbReference type="Pfam" id="PF13426">
    <property type="entry name" value="PAS_9"/>
    <property type="match status" value="2"/>
</dbReference>
<dbReference type="Gene3D" id="3.30.450.350">
    <property type="entry name" value="CHASE domain"/>
    <property type="match status" value="1"/>
</dbReference>
<dbReference type="InterPro" id="IPR036097">
    <property type="entry name" value="HisK_dim/P_sf"/>
</dbReference>
<evidence type="ECO:0000256" key="9">
    <source>
        <dbReference type="ARBA" id="ARBA00023012"/>
    </source>
</evidence>
<dbReference type="OrthoDB" id="9792854at2"/>
<dbReference type="Proteomes" id="UP000304864">
    <property type="component" value="Chromosome"/>
</dbReference>
<dbReference type="AlphaFoldDB" id="A0A4V1HHV4"/>
<dbReference type="InterPro" id="IPR003594">
    <property type="entry name" value="HATPase_dom"/>
</dbReference>
<dbReference type="GO" id="GO:0005886">
    <property type="term" value="C:plasma membrane"/>
    <property type="evidence" value="ECO:0007669"/>
    <property type="project" value="UniProtKB-ARBA"/>
</dbReference>
<dbReference type="Pfam" id="PF02518">
    <property type="entry name" value="HATPase_c"/>
    <property type="match status" value="1"/>
</dbReference>
<evidence type="ECO:0000256" key="11">
    <source>
        <dbReference type="SAM" id="Coils"/>
    </source>
</evidence>
<keyword evidence="17" id="KW-1185">Reference proteome</keyword>
<evidence type="ECO:0000256" key="6">
    <source>
        <dbReference type="ARBA" id="ARBA00022692"/>
    </source>
</evidence>
<dbReference type="InterPro" id="IPR004358">
    <property type="entry name" value="Sig_transdc_His_kin-like_C"/>
</dbReference>
<dbReference type="SUPFAM" id="SSF55785">
    <property type="entry name" value="PYP-like sensor domain (PAS domain)"/>
    <property type="match status" value="2"/>
</dbReference>
<dbReference type="SMART" id="SM00387">
    <property type="entry name" value="HATPase_c"/>
    <property type="match status" value="1"/>
</dbReference>
<dbReference type="KEGG" id="thig:FE785_06665"/>
<evidence type="ECO:0000259" key="13">
    <source>
        <dbReference type="PROSITE" id="PS50109"/>
    </source>
</evidence>
<keyword evidence="6 12" id="KW-0812">Transmembrane</keyword>
<feature type="transmembrane region" description="Helical" evidence="12">
    <location>
        <begin position="9"/>
        <end position="28"/>
    </location>
</feature>
<dbReference type="PROSITE" id="PS50112">
    <property type="entry name" value="PAS"/>
    <property type="match status" value="1"/>
</dbReference>
<dbReference type="Pfam" id="PF03924">
    <property type="entry name" value="CHASE"/>
    <property type="match status" value="1"/>
</dbReference>
<dbReference type="CDD" id="cd00130">
    <property type="entry name" value="PAS"/>
    <property type="match status" value="1"/>
</dbReference>
<evidence type="ECO:0000313" key="16">
    <source>
        <dbReference type="EMBL" id="QCU90333.1"/>
    </source>
</evidence>
<protein>
    <recommendedName>
        <fullName evidence="3">histidine kinase</fullName>
        <ecNumber evidence="3">2.7.13.3</ecNumber>
    </recommendedName>
</protein>
<feature type="domain" description="Histidine kinase" evidence="13">
    <location>
        <begin position="626"/>
        <end position="847"/>
    </location>
</feature>
<dbReference type="SMART" id="SM00388">
    <property type="entry name" value="HisKA"/>
    <property type="match status" value="1"/>
</dbReference>
<dbReference type="PANTHER" id="PTHR43711">
    <property type="entry name" value="TWO-COMPONENT HISTIDINE KINASE"/>
    <property type="match status" value="1"/>
</dbReference>
<dbReference type="RefSeq" id="WP_138565008.1">
    <property type="nucleotide sequence ID" value="NZ_CP040602.1"/>
</dbReference>
<dbReference type="InterPro" id="IPR001610">
    <property type="entry name" value="PAC"/>
</dbReference>
<evidence type="ECO:0000256" key="2">
    <source>
        <dbReference type="ARBA" id="ARBA00004370"/>
    </source>
</evidence>
<dbReference type="PROSITE" id="PS50109">
    <property type="entry name" value="HIS_KIN"/>
    <property type="match status" value="1"/>
</dbReference>
<dbReference type="EMBL" id="CP040602">
    <property type="protein sequence ID" value="QCU90333.1"/>
    <property type="molecule type" value="Genomic_DNA"/>
</dbReference>
<dbReference type="InterPro" id="IPR003661">
    <property type="entry name" value="HisK_dim/P_dom"/>
</dbReference>
<keyword evidence="7" id="KW-0418">Kinase</keyword>
<evidence type="ECO:0000256" key="8">
    <source>
        <dbReference type="ARBA" id="ARBA00022989"/>
    </source>
</evidence>
<keyword evidence="11" id="KW-0175">Coiled coil</keyword>
<evidence type="ECO:0000256" key="12">
    <source>
        <dbReference type="SAM" id="Phobius"/>
    </source>
</evidence>
<proteinExistence type="predicted"/>
<evidence type="ECO:0000256" key="7">
    <source>
        <dbReference type="ARBA" id="ARBA00022777"/>
    </source>
</evidence>
<dbReference type="SMART" id="SM01079">
    <property type="entry name" value="CHASE"/>
    <property type="match status" value="1"/>
</dbReference>
<evidence type="ECO:0000256" key="10">
    <source>
        <dbReference type="ARBA" id="ARBA00023136"/>
    </source>
</evidence>
<keyword evidence="5" id="KW-0808">Transferase</keyword>
<dbReference type="SMART" id="SM00086">
    <property type="entry name" value="PAC"/>
    <property type="match status" value="2"/>
</dbReference>